<organism evidence="1">
    <name type="scientific">Spironucleus salmonicida</name>
    <dbReference type="NCBI Taxonomy" id="348837"/>
    <lineage>
        <taxon>Eukaryota</taxon>
        <taxon>Metamonada</taxon>
        <taxon>Diplomonadida</taxon>
        <taxon>Hexamitidae</taxon>
        <taxon>Hexamitinae</taxon>
        <taxon>Spironucleus</taxon>
    </lineage>
</organism>
<dbReference type="Proteomes" id="UP000018208">
    <property type="component" value="Unassembled WGS sequence"/>
</dbReference>
<protein>
    <submittedName>
        <fullName evidence="1">Uncharacterized protein</fullName>
    </submittedName>
</protein>
<dbReference type="EMBL" id="KI545953">
    <property type="protein sequence ID" value="EST49292.1"/>
    <property type="molecule type" value="Genomic_DNA"/>
</dbReference>
<dbReference type="AlphaFoldDB" id="V6LXD5"/>
<accession>V6LXD5</accession>
<sequence>MNNYCISCLKFINPEDKELQQSRNTCPACGMNFCCGYCSSDLTSHPCQLITKIKLKSLLFNPEIQTMQLESKKLINQYTQRKEEADNILNLVDTVQTADLRNDMILKESQEYYDIKIQPVYKSLFQKKDKQLIKNTSQQEIKQVFDPFLYPYFVRICDLYSNGLQKIKQNQKYIEHCSIEVLQQTSLLSSKQMKLITGFNEFVFLIKQLDLTQTNKELVNQFAKGKEIYDKLNSILTTNDVTKMIKLPQGIKTLIYELYMLVCKYMQSKLINNVNILVDQYQKSSAKSKFAESQIGILDFESKQHFDTNLVISDTILQAQAKEVELKQKLMIFQAIPIETLFHESKHQYINQIYENFNGLTQVHEKKIEVIEQIAKINKVDDKQSEDTSIINQTCPQQDHANDRFSLARALQINKNEENQIPQKLFSSRTKSRSSLQKWQPRAGNAYKHIQQSKQPLMLSQVLIGQQTNFQKPQMFTRKMICITQNKDKLQSEFTDFVQELQDKTSKRSSSTSNISKWDQLRKQHQKKINVFDQAKNLRQDMEKIRNSANQLLQVNILQDQTKQKEEHLIIDTRILHPFYKDFIHQKAIQNYRHQSNIWYIFTLYLNVQEYIMSQQQYRQNCIQIIRDQKYLNFCRTKQLYIGFNKVCKYSSQQRLELKPNKIALGTEGDKRIDLVNRLVDKRVNIMPSKARREMYQKLRSYIFELKGLRDFDGIVMGEPM</sequence>
<dbReference type="OrthoDB" id="10254950at2759"/>
<dbReference type="VEuPathDB" id="GiardiaDB:SS50377_26823"/>
<keyword evidence="3" id="KW-1185">Reference proteome</keyword>
<reference evidence="2" key="2">
    <citation type="submission" date="2020-12" db="EMBL/GenBank/DDBJ databases">
        <title>New Spironucleus salmonicida genome in near-complete chromosomes.</title>
        <authorList>
            <person name="Xu F."/>
            <person name="Kurt Z."/>
            <person name="Jimenez-Gonzalez A."/>
            <person name="Astvaldsson A."/>
            <person name="Andersson J.O."/>
            <person name="Svard S.G."/>
        </authorList>
    </citation>
    <scope>NUCLEOTIDE SEQUENCE</scope>
    <source>
        <strain evidence="2">ATCC 50377</strain>
    </source>
</reference>
<reference evidence="1 2" key="1">
    <citation type="journal article" date="2014" name="PLoS Genet.">
        <title>The Genome of Spironucleus salmonicida Highlights a Fish Pathogen Adapted to Fluctuating Environments.</title>
        <authorList>
            <person name="Xu F."/>
            <person name="Jerlstrom-Hultqvist J."/>
            <person name="Einarsson E."/>
            <person name="Astvaldsson A."/>
            <person name="Svard S.G."/>
            <person name="Andersson J.O."/>
        </authorList>
    </citation>
    <scope>NUCLEOTIDE SEQUENCE</scope>
    <source>
        <strain evidence="2">ATCC 50377</strain>
    </source>
</reference>
<dbReference type="EMBL" id="AUWU02000007">
    <property type="protein sequence ID" value="KAH0570543.1"/>
    <property type="molecule type" value="Genomic_DNA"/>
</dbReference>
<proteinExistence type="predicted"/>
<gene>
    <name evidence="1" type="ORF">SS50377_10515</name>
    <name evidence="2" type="ORF">SS50377_26823</name>
</gene>
<evidence type="ECO:0000313" key="2">
    <source>
        <dbReference type="EMBL" id="KAH0570543.1"/>
    </source>
</evidence>
<evidence type="ECO:0000313" key="3">
    <source>
        <dbReference type="Proteomes" id="UP000018208"/>
    </source>
</evidence>
<name>V6LXD5_9EUKA</name>
<evidence type="ECO:0000313" key="1">
    <source>
        <dbReference type="EMBL" id="EST49292.1"/>
    </source>
</evidence>